<organism evidence="14 15">
    <name type="scientific">Thorsellia anophelis DSM 18579</name>
    <dbReference type="NCBI Taxonomy" id="1123402"/>
    <lineage>
        <taxon>Bacteria</taxon>
        <taxon>Pseudomonadati</taxon>
        <taxon>Pseudomonadota</taxon>
        <taxon>Gammaproteobacteria</taxon>
        <taxon>Enterobacterales</taxon>
        <taxon>Thorselliaceae</taxon>
        <taxon>Thorsellia</taxon>
    </lineage>
</organism>
<keyword evidence="4 13" id="KW-1003">Cell membrane</keyword>
<feature type="transmembrane region" description="Helical" evidence="13">
    <location>
        <begin position="56"/>
        <end position="74"/>
    </location>
</feature>
<dbReference type="GO" id="GO:0008137">
    <property type="term" value="F:NADH dehydrogenase (ubiquinone) activity"/>
    <property type="evidence" value="ECO:0007669"/>
    <property type="project" value="UniProtKB-UniRule"/>
</dbReference>
<dbReference type="FunFam" id="1.20.120.1200:FF:000001">
    <property type="entry name" value="NADH-quinone oxidoreductase subunit J"/>
    <property type="match status" value="1"/>
</dbReference>
<comment type="catalytic activity">
    <reaction evidence="12 13">
        <text>a quinone + NADH + 5 H(+)(in) = a quinol + NAD(+) + 4 H(+)(out)</text>
        <dbReference type="Rhea" id="RHEA:57888"/>
        <dbReference type="ChEBI" id="CHEBI:15378"/>
        <dbReference type="ChEBI" id="CHEBI:24646"/>
        <dbReference type="ChEBI" id="CHEBI:57540"/>
        <dbReference type="ChEBI" id="CHEBI:57945"/>
        <dbReference type="ChEBI" id="CHEBI:132124"/>
    </reaction>
</comment>
<dbReference type="Pfam" id="PF00499">
    <property type="entry name" value="Oxidored_q3"/>
    <property type="match status" value="1"/>
</dbReference>
<dbReference type="NCBIfam" id="NF005162">
    <property type="entry name" value="PRK06638.1-1"/>
    <property type="match status" value="1"/>
</dbReference>
<comment type="subcellular location">
    <subcellularLocation>
        <location evidence="1 13">Cell membrane</location>
        <topology evidence="1 13">Multi-pass membrane protein</topology>
    </subcellularLocation>
</comment>
<dbReference type="EC" id="7.1.1.-" evidence="13"/>
<comment type="caution">
    <text evidence="13">Lacks conserved residue(s) required for the propagation of feature annotation.</text>
</comment>
<evidence type="ECO:0000313" key="15">
    <source>
        <dbReference type="Proteomes" id="UP000242642"/>
    </source>
</evidence>
<evidence type="ECO:0000256" key="6">
    <source>
        <dbReference type="ARBA" id="ARBA00022719"/>
    </source>
</evidence>
<protein>
    <recommendedName>
        <fullName evidence="3 13">NADH-quinone oxidoreductase subunit J</fullName>
        <ecNumber evidence="13">7.1.1.-</ecNumber>
    </recommendedName>
</protein>
<keyword evidence="7" id="KW-1278">Translocase</keyword>
<name>A0A1I0ACG7_9GAMM</name>
<proteinExistence type="inferred from homology"/>
<comment type="subunit">
    <text evidence="11">Composed of 13 different subunits. Subunits NuoA, H, J, K, L, M, N constitute the membrane sector of the complex.</text>
</comment>
<dbReference type="OrthoDB" id="9790848at2"/>
<gene>
    <name evidence="14" type="ORF">SAMN02583745_00890</name>
</gene>
<evidence type="ECO:0000256" key="11">
    <source>
        <dbReference type="ARBA" id="ARBA00025811"/>
    </source>
</evidence>
<evidence type="ECO:0000313" key="14">
    <source>
        <dbReference type="EMBL" id="SES91858.1"/>
    </source>
</evidence>
<evidence type="ECO:0000256" key="9">
    <source>
        <dbReference type="ARBA" id="ARBA00023027"/>
    </source>
</evidence>
<dbReference type="RefSeq" id="WP_093318109.1">
    <property type="nucleotide sequence ID" value="NZ_FOHV01000005.1"/>
</dbReference>
<accession>A0A1I0ACG7</accession>
<dbReference type="PANTHER" id="PTHR33269">
    <property type="entry name" value="NADH-UBIQUINONE OXIDOREDUCTASE CHAIN 6"/>
    <property type="match status" value="1"/>
</dbReference>
<evidence type="ECO:0000256" key="12">
    <source>
        <dbReference type="ARBA" id="ARBA00047712"/>
    </source>
</evidence>
<dbReference type="EMBL" id="FOHV01000005">
    <property type="protein sequence ID" value="SES91858.1"/>
    <property type="molecule type" value="Genomic_DNA"/>
</dbReference>
<evidence type="ECO:0000256" key="3">
    <source>
        <dbReference type="ARBA" id="ARBA00019907"/>
    </source>
</evidence>
<evidence type="ECO:0000256" key="10">
    <source>
        <dbReference type="ARBA" id="ARBA00023136"/>
    </source>
</evidence>
<feature type="transmembrane region" description="Helical" evidence="13">
    <location>
        <begin position="135"/>
        <end position="160"/>
    </location>
</feature>
<dbReference type="Gene3D" id="1.20.120.1200">
    <property type="entry name" value="NADH-ubiquinone/plastoquinone oxidoreductase chain 6, subunit NuoJ"/>
    <property type="match status" value="1"/>
</dbReference>
<feature type="transmembrane region" description="Helical" evidence="13">
    <location>
        <begin position="94"/>
        <end position="114"/>
    </location>
</feature>
<comment type="similarity">
    <text evidence="2 13">Belongs to the complex I subunit 6 family.</text>
</comment>
<evidence type="ECO:0000256" key="4">
    <source>
        <dbReference type="ARBA" id="ARBA00022475"/>
    </source>
</evidence>
<keyword evidence="10 13" id="KW-0472">Membrane</keyword>
<dbReference type="Proteomes" id="UP000242642">
    <property type="component" value="Unassembled WGS sequence"/>
</dbReference>
<comment type="function">
    <text evidence="13">NDH-1 shuttles electrons from NADH, via FMN and iron-sulfur (Fe-S) centers, to quinones in the respiratory chain. Couples the redox reaction to proton translocation (for every two electrons transferred, four hydrogen ions are translocated across the cytoplasmic membrane), and thus conserves the redox energy in a proton gradient.</text>
</comment>
<evidence type="ECO:0000256" key="5">
    <source>
        <dbReference type="ARBA" id="ARBA00022692"/>
    </source>
</evidence>
<keyword evidence="8 13" id="KW-1133">Transmembrane helix</keyword>
<dbReference type="AlphaFoldDB" id="A0A1I0ACG7"/>
<keyword evidence="15" id="KW-1185">Reference proteome</keyword>
<feature type="transmembrane region" description="Helical" evidence="13">
    <location>
        <begin position="29"/>
        <end position="49"/>
    </location>
</feature>
<evidence type="ECO:0000256" key="1">
    <source>
        <dbReference type="ARBA" id="ARBA00004651"/>
    </source>
</evidence>
<dbReference type="InterPro" id="IPR001457">
    <property type="entry name" value="NADH_UbQ/plastoQ_OxRdtase_su6"/>
</dbReference>
<keyword evidence="9 13" id="KW-0520">NAD</keyword>
<reference evidence="15" key="1">
    <citation type="submission" date="2016-10" db="EMBL/GenBank/DDBJ databases">
        <authorList>
            <person name="Varghese N."/>
            <person name="Submissions S."/>
        </authorList>
    </citation>
    <scope>NUCLEOTIDE SEQUENCE [LARGE SCALE GENOMIC DNA]</scope>
    <source>
        <strain evidence="15">DSM 18579</strain>
    </source>
</reference>
<dbReference type="GO" id="GO:0048038">
    <property type="term" value="F:quinone binding"/>
    <property type="evidence" value="ECO:0007669"/>
    <property type="project" value="UniProtKB-UniRule"/>
</dbReference>
<dbReference type="PANTHER" id="PTHR33269:SF17">
    <property type="entry name" value="NADH-UBIQUINONE OXIDOREDUCTASE CHAIN 6"/>
    <property type="match status" value="1"/>
</dbReference>
<dbReference type="STRING" id="1123402.SAMN02583745_00890"/>
<evidence type="ECO:0000256" key="13">
    <source>
        <dbReference type="RuleBase" id="RU004429"/>
    </source>
</evidence>
<sequence>MQIAFYLSGVIAILATLRTITHTNPIHALLYFVVSLLAVACMFFTLGAYFAGALEVIVYAGAIMVLFVFVMMMLNLGQSVEDQERAWLKPSVWMGPAILSAILFSVLLFGILGLQNIDTITAVNPISAKEVGISLFSTYVLGVELASMMLLAGLVVAFHIGRDNKPSELTLHGETIVDEITRRNQEEHS</sequence>
<keyword evidence="6 13" id="KW-0874">Quinone</keyword>
<evidence type="ECO:0000256" key="8">
    <source>
        <dbReference type="ARBA" id="ARBA00022989"/>
    </source>
</evidence>
<keyword evidence="5 13" id="KW-0812">Transmembrane</keyword>
<evidence type="ECO:0000256" key="7">
    <source>
        <dbReference type="ARBA" id="ARBA00022967"/>
    </source>
</evidence>
<evidence type="ECO:0000256" key="2">
    <source>
        <dbReference type="ARBA" id="ARBA00005698"/>
    </source>
</evidence>
<dbReference type="GO" id="GO:0005886">
    <property type="term" value="C:plasma membrane"/>
    <property type="evidence" value="ECO:0007669"/>
    <property type="project" value="UniProtKB-SubCell"/>
</dbReference>
<dbReference type="InterPro" id="IPR042106">
    <property type="entry name" value="Nuo/plastoQ_OxRdtase_6_NuoJ"/>
</dbReference>